<dbReference type="EMBL" id="CM042882">
    <property type="protein sequence ID" value="KAI4383317.1"/>
    <property type="molecule type" value="Genomic_DNA"/>
</dbReference>
<evidence type="ECO:0000313" key="2">
    <source>
        <dbReference type="Proteomes" id="UP001057402"/>
    </source>
</evidence>
<gene>
    <name evidence="1" type="ORF">MLD38_009169</name>
</gene>
<evidence type="ECO:0000313" key="1">
    <source>
        <dbReference type="EMBL" id="KAI4383317.1"/>
    </source>
</evidence>
<accession>A0ACB9S573</accession>
<proteinExistence type="predicted"/>
<dbReference type="Proteomes" id="UP001057402">
    <property type="component" value="Chromosome 3"/>
</dbReference>
<organism evidence="1 2">
    <name type="scientific">Melastoma candidum</name>
    <dbReference type="NCBI Taxonomy" id="119954"/>
    <lineage>
        <taxon>Eukaryota</taxon>
        <taxon>Viridiplantae</taxon>
        <taxon>Streptophyta</taxon>
        <taxon>Embryophyta</taxon>
        <taxon>Tracheophyta</taxon>
        <taxon>Spermatophyta</taxon>
        <taxon>Magnoliopsida</taxon>
        <taxon>eudicotyledons</taxon>
        <taxon>Gunneridae</taxon>
        <taxon>Pentapetalae</taxon>
        <taxon>rosids</taxon>
        <taxon>malvids</taxon>
        <taxon>Myrtales</taxon>
        <taxon>Melastomataceae</taxon>
        <taxon>Melastomatoideae</taxon>
        <taxon>Melastomateae</taxon>
        <taxon>Melastoma</taxon>
    </lineage>
</organism>
<reference evidence="2" key="1">
    <citation type="journal article" date="2023" name="Front. Plant Sci.">
        <title>Chromosomal-level genome assembly of Melastoma candidum provides insights into trichome evolution.</title>
        <authorList>
            <person name="Zhong Y."/>
            <person name="Wu W."/>
            <person name="Sun C."/>
            <person name="Zou P."/>
            <person name="Liu Y."/>
            <person name="Dai S."/>
            <person name="Zhou R."/>
        </authorList>
    </citation>
    <scope>NUCLEOTIDE SEQUENCE [LARGE SCALE GENOMIC DNA]</scope>
</reference>
<sequence>MAADGEPKSNEDAKGNAPLTIVDPAYEFSAPRFYDFIDGETEEEERRAELWFDTALSHGPSPYTSRVKTGKRSIKGEPLCDFSEAEQTRKEMDPDKTTNCSEGNLQSEPTAAANREAVESKSSGIGQPGNHVSAPEDPGKIDGPGAGSGASDHETNQLEDPSCEKVSVGPPHEGVGVHTPKPQVSSNELASRSKKNRTAEKIASLMKNPSALKHNNQMRSSQSKCKTILKKETAKRDLNNKDASSTLNLAQESQAIKRQKLDGGKSRPILNVKPEVLPHKLKLGLSSNKSGLCNSAASNKTRKEDRKMYIREPPAPFISAAEMIKKFQSSTRELSLPFCSVPHGKPKLTLTRPKEPEFETAQRIRLVKVKSTAEIEEEMMAKIPKFKARPLNKKILDAPTLPAPQRSAPKLPEFQEFHLKTMERANSNAESASIAPSEMTRPQTHEWKPHLTEPRAPTLLTSLRARSFTVKTSVKVEQEELEKAHKFKARPLNKKIFESKGNLGMFCNAKKLVTIPQEFHFATDERFPPPAVICDIFDKLSLKSEPQKANPHPKKTPAIPFHLHTEERGAEKERKFRTELTQKQLEEERARIPKASPYPYTTDFPVVPPKPEPKHYTKPEPFQLESLVRHEEELHKEMEERKRMEREEAEMRIFKALPILKEDPIPIPEKVRRPFTQVQEFSLQSDHRAADRAEYDHKIKEKGMEYKRHREEIEAAKMMEEEKALKRLRRTLVHHSKPIPNFSHPFHPQKSSKEITRAKSPKLRVLRRKEENHAIASTRATNIR</sequence>
<name>A0ACB9S573_9MYRT</name>
<keyword evidence="2" id="KW-1185">Reference proteome</keyword>
<comment type="caution">
    <text evidence="1">The sequence shown here is derived from an EMBL/GenBank/DDBJ whole genome shotgun (WGS) entry which is preliminary data.</text>
</comment>
<protein>
    <submittedName>
        <fullName evidence="1">Uncharacterized protein</fullName>
    </submittedName>
</protein>